<dbReference type="PROSITE" id="PS50198">
    <property type="entry name" value="PPIC_PPIASE_2"/>
    <property type="match status" value="1"/>
</dbReference>
<dbReference type="SUPFAM" id="SSF54534">
    <property type="entry name" value="FKBP-like"/>
    <property type="match status" value="1"/>
</dbReference>
<evidence type="ECO:0000259" key="7">
    <source>
        <dbReference type="PROSITE" id="PS50198"/>
    </source>
</evidence>
<dbReference type="InterPro" id="IPR000297">
    <property type="entry name" value="PPIase_PpiC"/>
</dbReference>
<feature type="domain" description="PpiC" evidence="7">
    <location>
        <begin position="161"/>
        <end position="257"/>
    </location>
</feature>
<keyword evidence="9" id="KW-1185">Reference proteome</keyword>
<dbReference type="Pfam" id="PF00639">
    <property type="entry name" value="Rotamase"/>
    <property type="match status" value="1"/>
</dbReference>
<evidence type="ECO:0000313" key="8">
    <source>
        <dbReference type="EMBL" id="SFK81843.1"/>
    </source>
</evidence>
<dbReference type="RefSeq" id="WP_090185199.1">
    <property type="nucleotide sequence ID" value="NZ_FOTF01000002.1"/>
</dbReference>
<dbReference type="AlphaFoldDB" id="A0A1I4CM62"/>
<dbReference type="Gene3D" id="3.10.50.40">
    <property type="match status" value="1"/>
</dbReference>
<evidence type="ECO:0000256" key="3">
    <source>
        <dbReference type="ARBA" id="ARBA00030642"/>
    </source>
</evidence>
<dbReference type="OrthoDB" id="9791746at2"/>
<accession>A0A1I4CM62</accession>
<evidence type="ECO:0000256" key="6">
    <source>
        <dbReference type="SAM" id="SignalP"/>
    </source>
</evidence>
<feature type="signal peptide" evidence="6">
    <location>
        <begin position="1"/>
        <end position="21"/>
    </location>
</feature>
<reference evidence="8 9" key="1">
    <citation type="submission" date="2016-10" db="EMBL/GenBank/DDBJ databases">
        <authorList>
            <person name="de Groot N.N."/>
        </authorList>
    </citation>
    <scope>NUCLEOTIDE SEQUENCE [LARGE SCALE GENOMIC DNA]</scope>
    <source>
        <strain evidence="8 9">DSM 16199</strain>
    </source>
</reference>
<dbReference type="Gene3D" id="1.10.4030.10">
    <property type="entry name" value="Porin chaperone SurA, peptide-binding domain"/>
    <property type="match status" value="1"/>
</dbReference>
<dbReference type="GO" id="GO:0003755">
    <property type="term" value="F:peptidyl-prolyl cis-trans isomerase activity"/>
    <property type="evidence" value="ECO:0007669"/>
    <property type="project" value="UniProtKB-KW"/>
</dbReference>
<keyword evidence="2 6" id="KW-0732">Signal</keyword>
<keyword evidence="5" id="KW-0413">Isomerase</keyword>
<evidence type="ECO:0000256" key="2">
    <source>
        <dbReference type="ARBA" id="ARBA00022729"/>
    </source>
</evidence>
<evidence type="ECO:0000256" key="1">
    <source>
        <dbReference type="ARBA" id="ARBA00018370"/>
    </source>
</evidence>
<dbReference type="EMBL" id="FOTF01000002">
    <property type="protein sequence ID" value="SFK81843.1"/>
    <property type="molecule type" value="Genomic_DNA"/>
</dbReference>
<dbReference type="InterPro" id="IPR050280">
    <property type="entry name" value="OMP_Chaperone_SurA"/>
</dbReference>
<gene>
    <name evidence="8" type="ORF">SAMN04488004_102228</name>
</gene>
<proteinExistence type="predicted"/>
<protein>
    <recommendedName>
        <fullName evidence="1">Parvulin-like PPIase</fullName>
    </recommendedName>
    <alternativeName>
        <fullName evidence="3">Peptidyl-prolyl cis-trans isomerase plp</fullName>
    </alternativeName>
    <alternativeName>
        <fullName evidence="4">Rotamase plp</fullName>
    </alternativeName>
</protein>
<name>A0A1I4CM62_9RHOB</name>
<dbReference type="SUPFAM" id="SSF109998">
    <property type="entry name" value="Triger factor/SurA peptide-binding domain-like"/>
    <property type="match status" value="1"/>
</dbReference>
<organism evidence="8 9">
    <name type="scientific">Loktanella salsilacus</name>
    <dbReference type="NCBI Taxonomy" id="195913"/>
    <lineage>
        <taxon>Bacteria</taxon>
        <taxon>Pseudomonadati</taxon>
        <taxon>Pseudomonadota</taxon>
        <taxon>Alphaproteobacteria</taxon>
        <taxon>Rhodobacterales</taxon>
        <taxon>Roseobacteraceae</taxon>
        <taxon>Loktanella</taxon>
    </lineage>
</organism>
<evidence type="ECO:0000256" key="5">
    <source>
        <dbReference type="PROSITE-ProRule" id="PRU00278"/>
    </source>
</evidence>
<feature type="chain" id="PRO_5011470206" description="Parvulin-like PPIase" evidence="6">
    <location>
        <begin position="22"/>
        <end position="394"/>
    </location>
</feature>
<dbReference type="PANTHER" id="PTHR47637">
    <property type="entry name" value="CHAPERONE SURA"/>
    <property type="match status" value="1"/>
</dbReference>
<evidence type="ECO:0000313" key="9">
    <source>
        <dbReference type="Proteomes" id="UP000199550"/>
    </source>
</evidence>
<dbReference type="PANTHER" id="PTHR47637:SF1">
    <property type="entry name" value="CHAPERONE SURA"/>
    <property type="match status" value="1"/>
</dbReference>
<dbReference type="STRING" id="195913.SAMN04488004_102228"/>
<evidence type="ECO:0000256" key="4">
    <source>
        <dbReference type="ARBA" id="ARBA00031484"/>
    </source>
</evidence>
<sequence length="394" mass="41760">MRLTTLLTALMLPLLAAPAAAQGQFSPAITVNNTAISGYELDQRAKLLTLFRTPGNANDLAREQLIEEALKQEEMDRAGIRITAEQLAIEVEAFASRADLSQAQFTGILAQNGVAASTLEQFVKIGVTWRDFIRLRYASQAQVSDADIARSLSQQGGTGDALEVLLTEIIIPAPPPRAAQANAIASGIAETRSQATFEAAARQYSALPSRNNGGRLNWLPLSNYPPALQGLISGLSVGEVTAPIQIPNGVALFQMRGIREVPQARPQPTSIDYAAMQFADLAAAQTAKLSVDTCDDLYGLAKGQPADALLRDDVAPTQISQGIALELAKLDRDEVSVTATGGGAGAQLVMLCGRTYGDGLTDPDALRASLQSQRLEQFAQALLAELRAAALIRS</sequence>
<keyword evidence="5" id="KW-0697">Rotamase</keyword>
<dbReference type="InterPro" id="IPR027304">
    <property type="entry name" value="Trigger_fact/SurA_dom_sf"/>
</dbReference>
<dbReference type="Proteomes" id="UP000199550">
    <property type="component" value="Unassembled WGS sequence"/>
</dbReference>
<dbReference type="InterPro" id="IPR046357">
    <property type="entry name" value="PPIase_dom_sf"/>
</dbReference>